<evidence type="ECO:0000256" key="3">
    <source>
        <dbReference type="ARBA" id="ARBA00022723"/>
    </source>
</evidence>
<dbReference type="Pfam" id="PF01751">
    <property type="entry name" value="Toprim"/>
    <property type="match status" value="1"/>
</dbReference>
<evidence type="ECO:0000256" key="7">
    <source>
        <dbReference type="ARBA" id="ARBA00023029"/>
    </source>
</evidence>
<protein>
    <recommendedName>
        <fullName evidence="10">DNA gyrase subunit B</fullName>
        <ecNumber evidence="10">5.6.2.2</ecNumber>
    </recommendedName>
</protein>
<dbReference type="InterPro" id="IPR003594">
    <property type="entry name" value="HATPase_dom"/>
</dbReference>
<feature type="region of interest" description="Disordered" evidence="11">
    <location>
        <begin position="1"/>
        <end position="22"/>
    </location>
</feature>
<dbReference type="GO" id="GO:0005524">
    <property type="term" value="F:ATP binding"/>
    <property type="evidence" value="ECO:0007669"/>
    <property type="project" value="UniProtKB-UniRule"/>
</dbReference>
<dbReference type="Pfam" id="PF00204">
    <property type="entry name" value="DNA_gyraseB"/>
    <property type="match status" value="1"/>
</dbReference>
<dbReference type="GO" id="GO:0005694">
    <property type="term" value="C:chromosome"/>
    <property type="evidence" value="ECO:0007669"/>
    <property type="project" value="InterPro"/>
</dbReference>
<dbReference type="OrthoDB" id="9802808at2"/>
<dbReference type="PRINTS" id="PR00418">
    <property type="entry name" value="TPI2FAMILY"/>
</dbReference>
<dbReference type="PRINTS" id="PR01159">
    <property type="entry name" value="DNAGYRASEB"/>
</dbReference>
<evidence type="ECO:0000256" key="1">
    <source>
        <dbReference type="ARBA" id="ARBA00000185"/>
    </source>
</evidence>
<reference evidence="13 14" key="1">
    <citation type="submission" date="2019-10" db="EMBL/GenBank/DDBJ databases">
        <title>A soil myxobacterium in the family Polyangiaceae.</title>
        <authorList>
            <person name="Li Y."/>
            <person name="Wang J."/>
        </authorList>
    </citation>
    <scope>NUCLEOTIDE SEQUENCE [LARGE SCALE GENOMIC DNA]</scope>
    <source>
        <strain evidence="13 14">DSM 14734</strain>
    </source>
</reference>
<dbReference type="Pfam" id="PF02518">
    <property type="entry name" value="HATPase_c"/>
    <property type="match status" value="1"/>
</dbReference>
<dbReference type="Gene3D" id="3.30.565.10">
    <property type="entry name" value="Histidine kinase-like ATPase, C-terminal domain"/>
    <property type="match status" value="1"/>
</dbReference>
<keyword evidence="8" id="KW-0238">DNA-binding</keyword>
<dbReference type="Pfam" id="PF00986">
    <property type="entry name" value="DNA_gyraseB_C"/>
    <property type="match status" value="1"/>
</dbReference>
<comment type="miscellaneous">
    <text evidence="10">Few gyrases are as efficient as E.coli at forming negative supercoils. Not all organisms have 2 type II topoisomerases; in organisms with a single type II topoisomerase this enzyme also has to decatenate newly replicated chromosomes.</text>
</comment>
<dbReference type="NCBIfam" id="NF011501">
    <property type="entry name" value="PRK14939.1"/>
    <property type="match status" value="1"/>
</dbReference>
<dbReference type="FunFam" id="3.30.565.10:FF:000002">
    <property type="entry name" value="DNA gyrase subunit B"/>
    <property type="match status" value="1"/>
</dbReference>
<dbReference type="PANTHER" id="PTHR45866:SF1">
    <property type="entry name" value="DNA GYRASE SUBUNIT B, MITOCHONDRIAL"/>
    <property type="match status" value="1"/>
</dbReference>
<evidence type="ECO:0000256" key="10">
    <source>
        <dbReference type="HAMAP-Rule" id="MF_01898"/>
    </source>
</evidence>
<dbReference type="CDD" id="cd16928">
    <property type="entry name" value="HATPase_GyrB-like"/>
    <property type="match status" value="1"/>
</dbReference>
<comment type="subunit">
    <text evidence="10">Heterotetramer, composed of two GyrA and two GyrB chains. In the heterotetramer, GyrA contains the active site tyrosine that forms a transient covalent intermediate with DNA, while GyrB binds cofactors and catalyzes ATP hydrolysis.</text>
</comment>
<dbReference type="GO" id="GO:0046872">
    <property type="term" value="F:metal ion binding"/>
    <property type="evidence" value="ECO:0007669"/>
    <property type="project" value="UniProtKB-KW"/>
</dbReference>
<dbReference type="InterPro" id="IPR013759">
    <property type="entry name" value="Topo_IIA_B_C"/>
</dbReference>
<dbReference type="RefSeq" id="WP_153821403.1">
    <property type="nucleotide sequence ID" value="NZ_WJIE01000006.1"/>
</dbReference>
<dbReference type="FunFam" id="3.30.230.10:FF:000005">
    <property type="entry name" value="DNA gyrase subunit B"/>
    <property type="match status" value="1"/>
</dbReference>
<dbReference type="InterPro" id="IPR041423">
    <property type="entry name" value="GyrB_insert"/>
</dbReference>
<dbReference type="InterPro" id="IPR000565">
    <property type="entry name" value="Topo_IIA_B"/>
</dbReference>
<feature type="binding site" evidence="10">
    <location>
        <position position="538"/>
    </location>
    <ligand>
        <name>Mg(2+)</name>
        <dbReference type="ChEBI" id="CHEBI:18420"/>
        <label>1</label>
        <note>catalytic</note>
    </ligand>
</feature>
<name>A0A6N7PWU6_9BACT</name>
<keyword evidence="9 10" id="KW-0413">Isomerase</keyword>
<dbReference type="InterPro" id="IPR036890">
    <property type="entry name" value="HATPase_C_sf"/>
</dbReference>
<feature type="binding site" evidence="10">
    <location>
        <position position="540"/>
    </location>
    <ligand>
        <name>Mg(2+)</name>
        <dbReference type="ChEBI" id="CHEBI:18420"/>
        <label>2</label>
    </ligand>
</feature>
<feature type="binding site" evidence="10">
    <location>
        <position position="451"/>
    </location>
    <ligand>
        <name>Mg(2+)</name>
        <dbReference type="ChEBI" id="CHEBI:18420"/>
        <label>1</label>
        <note>catalytic</note>
    </ligand>
</feature>
<dbReference type="InterPro" id="IPR002288">
    <property type="entry name" value="DNA_gyrase_B_C"/>
</dbReference>
<evidence type="ECO:0000259" key="12">
    <source>
        <dbReference type="PROSITE" id="PS50880"/>
    </source>
</evidence>
<gene>
    <name evidence="10 13" type="primary">gyrB</name>
    <name evidence="13" type="ORF">GF068_21970</name>
</gene>
<dbReference type="GO" id="GO:0003677">
    <property type="term" value="F:DNA binding"/>
    <property type="evidence" value="ECO:0007669"/>
    <property type="project" value="UniProtKB-KW"/>
</dbReference>
<comment type="cofactor">
    <cofactor evidence="10">
        <name>Mg(2+)</name>
        <dbReference type="ChEBI" id="CHEBI:18420"/>
    </cofactor>
    <cofactor evidence="10">
        <name>Mn(2+)</name>
        <dbReference type="ChEBI" id="CHEBI:29035"/>
    </cofactor>
    <cofactor evidence="10">
        <name>Ca(2+)</name>
        <dbReference type="ChEBI" id="CHEBI:29108"/>
    </cofactor>
    <text evidence="10">Binds two Mg(2+) per subunit. The magnesium ions form salt bridges with both the protein and the DNA. Can also accept other divalent metal cations, such as Mn(2+) or Ca(2+).</text>
</comment>
<dbReference type="GO" id="GO:0006265">
    <property type="term" value="P:DNA topological change"/>
    <property type="evidence" value="ECO:0007669"/>
    <property type="project" value="UniProtKB-UniRule"/>
</dbReference>
<dbReference type="NCBIfam" id="NF004189">
    <property type="entry name" value="PRK05644.1"/>
    <property type="match status" value="1"/>
</dbReference>
<dbReference type="InterPro" id="IPR014721">
    <property type="entry name" value="Ribsml_uS5_D2-typ_fold_subgr"/>
</dbReference>
<proteinExistence type="inferred from homology"/>
<evidence type="ECO:0000256" key="9">
    <source>
        <dbReference type="ARBA" id="ARBA00023235"/>
    </source>
</evidence>
<dbReference type="GO" id="GO:0006261">
    <property type="term" value="P:DNA-templated DNA replication"/>
    <property type="evidence" value="ECO:0007669"/>
    <property type="project" value="UniProtKB-UniRule"/>
</dbReference>
<dbReference type="GO" id="GO:0003918">
    <property type="term" value="F:DNA topoisomerase type II (double strand cut, ATP-hydrolyzing) activity"/>
    <property type="evidence" value="ECO:0007669"/>
    <property type="project" value="UniProtKB-UniRule"/>
</dbReference>
<evidence type="ECO:0000256" key="5">
    <source>
        <dbReference type="ARBA" id="ARBA00022840"/>
    </source>
</evidence>
<feature type="site" description="Interaction with DNA" evidence="10">
    <location>
        <position position="479"/>
    </location>
</feature>
<dbReference type="InterPro" id="IPR034160">
    <property type="entry name" value="TOPRIM_GyrB"/>
</dbReference>
<evidence type="ECO:0000256" key="11">
    <source>
        <dbReference type="SAM" id="MobiDB-lite"/>
    </source>
</evidence>
<dbReference type="PANTHER" id="PTHR45866">
    <property type="entry name" value="DNA GYRASE/TOPOISOMERASE SUBUNIT B"/>
    <property type="match status" value="1"/>
</dbReference>
<comment type="function">
    <text evidence="10">A type II topoisomerase that negatively supercoils closed circular double-stranded (ds) DNA in an ATP-dependent manner to modulate DNA topology and maintain chromosomes in an underwound state. Negative supercoiling favors strand separation, and DNA replication, transcription, recombination and repair, all of which involve strand separation. Also able to catalyze the interconversion of other topological isomers of dsDNA rings, including catenanes and knotted rings. Type II topoisomerases break and join 2 DNA strands simultaneously in an ATP-dependent manner.</text>
</comment>
<dbReference type="Pfam" id="PF18053">
    <property type="entry name" value="GyrB_insert"/>
    <property type="match status" value="1"/>
</dbReference>
<comment type="subcellular location">
    <subcellularLocation>
        <location evidence="10">Cytoplasm</location>
    </subcellularLocation>
</comment>
<keyword evidence="7 10" id="KW-0799">Topoisomerase</keyword>
<accession>A0A6N7PWU6</accession>
<dbReference type="EMBL" id="WJIE01000006">
    <property type="protein sequence ID" value="MRG94564.1"/>
    <property type="molecule type" value="Genomic_DNA"/>
</dbReference>
<comment type="catalytic activity">
    <reaction evidence="1 10">
        <text>ATP-dependent breakage, passage and rejoining of double-stranded DNA.</text>
        <dbReference type="EC" id="5.6.2.2"/>
    </reaction>
</comment>
<dbReference type="InterPro" id="IPR013506">
    <property type="entry name" value="Topo_IIA_bsu_dom2"/>
</dbReference>
<dbReference type="SUPFAM" id="SSF54211">
    <property type="entry name" value="Ribosomal protein S5 domain 2-like"/>
    <property type="match status" value="1"/>
</dbReference>
<dbReference type="CDD" id="cd03366">
    <property type="entry name" value="TOPRIM_TopoIIA_GyrB"/>
    <property type="match status" value="1"/>
</dbReference>
<feature type="binding site" evidence="10">
    <location>
        <position position="538"/>
    </location>
    <ligand>
        <name>Mg(2+)</name>
        <dbReference type="ChEBI" id="CHEBI:18420"/>
        <label>2</label>
    </ligand>
</feature>
<dbReference type="InterPro" id="IPR006171">
    <property type="entry name" value="TOPRIM_dom"/>
</dbReference>
<dbReference type="CDD" id="cd00822">
    <property type="entry name" value="TopoII_Trans_DNA_gyrase"/>
    <property type="match status" value="1"/>
</dbReference>
<keyword evidence="5 10" id="KW-0067">ATP-binding</keyword>
<dbReference type="SMART" id="SM00433">
    <property type="entry name" value="TOP2c"/>
    <property type="match status" value="1"/>
</dbReference>
<dbReference type="InterPro" id="IPR001241">
    <property type="entry name" value="Topo_IIA"/>
</dbReference>
<keyword evidence="10" id="KW-0963">Cytoplasm</keyword>
<organism evidence="13 14">
    <name type="scientific">Polyangium spumosum</name>
    <dbReference type="NCBI Taxonomy" id="889282"/>
    <lineage>
        <taxon>Bacteria</taxon>
        <taxon>Pseudomonadati</taxon>
        <taxon>Myxococcota</taxon>
        <taxon>Polyangia</taxon>
        <taxon>Polyangiales</taxon>
        <taxon>Polyangiaceae</taxon>
        <taxon>Polyangium</taxon>
    </lineage>
</organism>
<dbReference type="SUPFAM" id="SSF55874">
    <property type="entry name" value="ATPase domain of HSP90 chaperone/DNA topoisomerase II/histidine kinase"/>
    <property type="match status" value="1"/>
</dbReference>
<evidence type="ECO:0000256" key="6">
    <source>
        <dbReference type="ARBA" id="ARBA00022842"/>
    </source>
</evidence>
<dbReference type="NCBIfam" id="TIGR01059">
    <property type="entry name" value="gyrB"/>
    <property type="match status" value="1"/>
</dbReference>
<dbReference type="Proteomes" id="UP000440224">
    <property type="component" value="Unassembled WGS sequence"/>
</dbReference>
<dbReference type="InterPro" id="IPR020568">
    <property type="entry name" value="Ribosomal_Su5_D2-typ_SF"/>
</dbReference>
<dbReference type="GO" id="GO:0005737">
    <property type="term" value="C:cytoplasm"/>
    <property type="evidence" value="ECO:0007669"/>
    <property type="project" value="UniProtKB-SubCell"/>
</dbReference>
<sequence length="847" mass="93620">MTTEPTSIQQTESKPTAGQAYDANSITALEGLEAVRKRPGMYIGDVHDGSGLHHLVWEAVDNAVDEHLAGHCTEIRITVHFDGSVSVEDNGRGIPVGMHARGVSAAEVVMTVLHAGGKFDNASYKVSAGLHGVGVSAVNAVSEWLKLEIKREGKVWFQEYERGVPRKPLKALGETDRTGTKVSFKPDVQIFTVTEFNYNILANRLRELAFLNAGLIIHLEDQRPNGRSETFHYKGGIAEFVALLNQAQEAIHDDVIAFVVEGQAEAGQNGSSKPTPPIAVEVAMQWSGSYTEQIYCYTNNVHNKDGGTHLAGMRSALTKTVNQYGKAQNLFKELKQELAGEDIREGLTCVLSVKHPDPSFDSQTKSKLVSSEVKGIVERAVTDKLAQYFEEHPQSAKKIIEKAVLAARAREAARKAREVIRKGSLDITSLSGKLADCQSKDPEKSEIYIVEGDSAGGSAKMGRDRHFQAILPLRGKILNVERARLDRMLSSAEVGTIITALGCGISGIRTTKGDGEDKDDDGLELNKLKYHKIILMTDADVDGSHIRTLLLTFFFRQMREVIEKGHLYIAQPPLFSVQKGKKTPIYLKDQRALDEHLVNHAVDELVLASKASPERKLFGEPLRHIAHELKRFKVALGNLDKRCDARIVAAAIRATRLSQEDLRDAAKVEAARQTLQTYLERRYPDLMPLKVTSAFDPEHGAHRITVTPRPGASSRVSVLDWTLCGQPEYTDALGIERAVEDSLGPAPWVAISKGDEAEIETSEALIEYLEQRGRRGITIKRYKGLGEMNAEELWETTMNPDARTLLQVKIDDEAEAARLFAILMGEQVDERRRFIEVNALNVKNLDI</sequence>
<keyword evidence="4 10" id="KW-0547">Nucleotide-binding</keyword>
<dbReference type="Gene3D" id="3.40.50.670">
    <property type="match status" value="2"/>
</dbReference>
<evidence type="ECO:0000313" key="13">
    <source>
        <dbReference type="EMBL" id="MRG94564.1"/>
    </source>
</evidence>
<keyword evidence="14" id="KW-1185">Reference proteome</keyword>
<feature type="site" description="Interaction with DNA" evidence="10">
    <location>
        <position position="476"/>
    </location>
</feature>
<dbReference type="SMART" id="SM00387">
    <property type="entry name" value="HATPase_c"/>
    <property type="match status" value="1"/>
</dbReference>
<evidence type="ECO:0000313" key="14">
    <source>
        <dbReference type="Proteomes" id="UP000440224"/>
    </source>
</evidence>
<feature type="domain" description="Toprim" evidence="12">
    <location>
        <begin position="445"/>
        <end position="573"/>
    </location>
</feature>
<evidence type="ECO:0000256" key="2">
    <source>
        <dbReference type="ARBA" id="ARBA00010708"/>
    </source>
</evidence>
<keyword evidence="6 10" id="KW-0460">Magnesium</keyword>
<dbReference type="InterPro" id="IPR011557">
    <property type="entry name" value="GyrB"/>
</dbReference>
<dbReference type="Gene3D" id="3.30.230.10">
    <property type="match status" value="1"/>
</dbReference>
<dbReference type="EC" id="5.6.2.2" evidence="10"/>
<evidence type="ECO:0000256" key="4">
    <source>
        <dbReference type="ARBA" id="ARBA00022741"/>
    </source>
</evidence>
<dbReference type="AlphaFoldDB" id="A0A6N7PWU6"/>
<dbReference type="SUPFAM" id="SSF56719">
    <property type="entry name" value="Type II DNA topoisomerase"/>
    <property type="match status" value="1"/>
</dbReference>
<dbReference type="InterPro" id="IPR013760">
    <property type="entry name" value="Topo_IIA-like_dom_sf"/>
</dbReference>
<evidence type="ECO:0000256" key="8">
    <source>
        <dbReference type="ARBA" id="ARBA00023125"/>
    </source>
</evidence>
<dbReference type="HAMAP" id="MF_01898">
    <property type="entry name" value="GyrB"/>
    <property type="match status" value="1"/>
</dbReference>
<keyword evidence="3 10" id="KW-0479">Metal-binding</keyword>
<dbReference type="PROSITE" id="PS50880">
    <property type="entry name" value="TOPRIM"/>
    <property type="match status" value="1"/>
</dbReference>
<comment type="similarity">
    <text evidence="2 10">Belongs to the type II topoisomerase GyrB family.</text>
</comment>
<dbReference type="InterPro" id="IPR018522">
    <property type="entry name" value="TopoIIA_CS"/>
</dbReference>
<dbReference type="PROSITE" id="PS00177">
    <property type="entry name" value="TOPOISOMERASE_II"/>
    <property type="match status" value="1"/>
</dbReference>
<comment type="caution">
    <text evidence="13">The sequence shown here is derived from an EMBL/GenBank/DDBJ whole genome shotgun (WGS) entry which is preliminary data.</text>
</comment>